<evidence type="ECO:0000259" key="2">
    <source>
        <dbReference type="Pfam" id="PF14111"/>
    </source>
</evidence>
<feature type="domain" description="DUF4283" evidence="2">
    <location>
        <begin position="111"/>
        <end position="171"/>
    </location>
</feature>
<dbReference type="Pfam" id="PF14111">
    <property type="entry name" value="DUF4283"/>
    <property type="match status" value="1"/>
</dbReference>
<feature type="compositionally biased region" description="Acidic residues" evidence="1">
    <location>
        <begin position="34"/>
        <end position="46"/>
    </location>
</feature>
<feature type="region of interest" description="Disordered" evidence="1">
    <location>
        <begin position="1"/>
        <end position="50"/>
    </location>
</feature>
<feature type="compositionally biased region" description="Basic and acidic residues" evidence="1">
    <location>
        <begin position="14"/>
        <end position="33"/>
    </location>
</feature>
<sequence length="171" mass="19298">MLSSSQLSGDNEDGETHPDNDRNTKKVRFKDNLVEDDISMDGDPAPEENLSWKDKLLGGSSGELSPNRIAFSEGSDIDFELREGDVNKTILDGVPAISFSDRLKNILFKEMELTIIVKLLGRNIGYNALHNRIFSLWKPMKSIRIMDTINGYYLVKFQAVEDYNRVLSQGP</sequence>
<comment type="caution">
    <text evidence="3">The sequence shown here is derived from an EMBL/GenBank/DDBJ whole genome shotgun (WGS) entry which is preliminary data.</text>
</comment>
<dbReference type="EMBL" id="JARKNE010000001">
    <property type="protein sequence ID" value="KAK5845347.1"/>
    <property type="molecule type" value="Genomic_DNA"/>
</dbReference>
<protein>
    <recommendedName>
        <fullName evidence="2">DUF4283 domain-containing protein</fullName>
    </recommendedName>
</protein>
<reference evidence="3 4" key="1">
    <citation type="submission" date="2023-03" db="EMBL/GenBank/DDBJ databases">
        <title>WGS of Gossypium arboreum.</title>
        <authorList>
            <person name="Yu D."/>
        </authorList>
    </citation>
    <scope>NUCLEOTIDE SEQUENCE [LARGE SCALE GENOMIC DNA]</scope>
    <source>
        <tissue evidence="3">Leaf</tissue>
    </source>
</reference>
<gene>
    <name evidence="3" type="ORF">PVK06_001519</name>
</gene>
<proteinExistence type="predicted"/>
<evidence type="ECO:0000313" key="4">
    <source>
        <dbReference type="Proteomes" id="UP001358586"/>
    </source>
</evidence>
<dbReference type="Proteomes" id="UP001358586">
    <property type="component" value="Chromosome 1"/>
</dbReference>
<keyword evidence="4" id="KW-1185">Reference proteome</keyword>
<dbReference type="InterPro" id="IPR025558">
    <property type="entry name" value="DUF4283"/>
</dbReference>
<evidence type="ECO:0000313" key="3">
    <source>
        <dbReference type="EMBL" id="KAK5845347.1"/>
    </source>
</evidence>
<name>A0ABR0R2J6_GOSAR</name>
<accession>A0ABR0R2J6</accession>
<organism evidence="3 4">
    <name type="scientific">Gossypium arboreum</name>
    <name type="common">Tree cotton</name>
    <name type="synonym">Gossypium nanking</name>
    <dbReference type="NCBI Taxonomy" id="29729"/>
    <lineage>
        <taxon>Eukaryota</taxon>
        <taxon>Viridiplantae</taxon>
        <taxon>Streptophyta</taxon>
        <taxon>Embryophyta</taxon>
        <taxon>Tracheophyta</taxon>
        <taxon>Spermatophyta</taxon>
        <taxon>Magnoliopsida</taxon>
        <taxon>eudicotyledons</taxon>
        <taxon>Gunneridae</taxon>
        <taxon>Pentapetalae</taxon>
        <taxon>rosids</taxon>
        <taxon>malvids</taxon>
        <taxon>Malvales</taxon>
        <taxon>Malvaceae</taxon>
        <taxon>Malvoideae</taxon>
        <taxon>Gossypium</taxon>
    </lineage>
</organism>
<evidence type="ECO:0000256" key="1">
    <source>
        <dbReference type="SAM" id="MobiDB-lite"/>
    </source>
</evidence>